<proteinExistence type="predicted"/>
<dbReference type="EMBL" id="NBII01000001">
    <property type="protein sequence ID" value="PAV23119.1"/>
    <property type="molecule type" value="Genomic_DNA"/>
</dbReference>
<gene>
    <name evidence="3" type="ORF">PNOK_0018600</name>
</gene>
<dbReference type="Proteomes" id="UP000217199">
    <property type="component" value="Unassembled WGS sequence"/>
</dbReference>
<organism evidence="3 4">
    <name type="scientific">Pyrrhoderma noxium</name>
    <dbReference type="NCBI Taxonomy" id="2282107"/>
    <lineage>
        <taxon>Eukaryota</taxon>
        <taxon>Fungi</taxon>
        <taxon>Dikarya</taxon>
        <taxon>Basidiomycota</taxon>
        <taxon>Agaricomycotina</taxon>
        <taxon>Agaricomycetes</taxon>
        <taxon>Hymenochaetales</taxon>
        <taxon>Hymenochaetaceae</taxon>
        <taxon>Pyrrhoderma</taxon>
    </lineage>
</organism>
<feature type="compositionally biased region" description="Basic and acidic residues" evidence="1">
    <location>
        <begin position="10"/>
        <end position="21"/>
    </location>
</feature>
<keyword evidence="4" id="KW-1185">Reference proteome</keyword>
<dbReference type="OrthoDB" id="5592585at2759"/>
<protein>
    <recommendedName>
        <fullName evidence="2">Fungal-type protein kinase domain-containing protein</fullName>
    </recommendedName>
</protein>
<dbReference type="InterPro" id="IPR040976">
    <property type="entry name" value="Pkinase_fungal"/>
</dbReference>
<dbReference type="AlphaFoldDB" id="A0A286UU57"/>
<name>A0A286UU57_9AGAM</name>
<dbReference type="InParanoid" id="A0A286UU57"/>
<dbReference type="Pfam" id="PF17667">
    <property type="entry name" value="Pkinase_fungal"/>
    <property type="match status" value="1"/>
</dbReference>
<feature type="domain" description="Fungal-type protein kinase" evidence="2">
    <location>
        <begin position="8"/>
        <end position="224"/>
    </location>
</feature>
<evidence type="ECO:0000313" key="3">
    <source>
        <dbReference type="EMBL" id="PAV23119.1"/>
    </source>
</evidence>
<feature type="region of interest" description="Disordered" evidence="1">
    <location>
        <begin position="1"/>
        <end position="26"/>
    </location>
</feature>
<evidence type="ECO:0000259" key="2">
    <source>
        <dbReference type="Pfam" id="PF17667"/>
    </source>
</evidence>
<accession>A0A286UU57</accession>
<evidence type="ECO:0000313" key="4">
    <source>
        <dbReference type="Proteomes" id="UP000217199"/>
    </source>
</evidence>
<reference evidence="3 4" key="1">
    <citation type="journal article" date="2017" name="Mol. Ecol.">
        <title>Comparative and population genomic landscape of Phellinus noxius: A hypervariable fungus causing root rot in trees.</title>
        <authorList>
            <person name="Chung C.L."/>
            <person name="Lee T.J."/>
            <person name="Akiba M."/>
            <person name="Lee H.H."/>
            <person name="Kuo T.H."/>
            <person name="Liu D."/>
            <person name="Ke H.M."/>
            <person name="Yokoi T."/>
            <person name="Roa M.B."/>
            <person name="Lu M.J."/>
            <person name="Chang Y.Y."/>
            <person name="Ann P.J."/>
            <person name="Tsai J.N."/>
            <person name="Chen C.Y."/>
            <person name="Tzean S.S."/>
            <person name="Ota Y."/>
            <person name="Hattori T."/>
            <person name="Sahashi N."/>
            <person name="Liou R.F."/>
            <person name="Kikuchi T."/>
            <person name="Tsai I.J."/>
        </authorList>
    </citation>
    <scope>NUCLEOTIDE SEQUENCE [LARGE SCALE GENOMIC DNA]</scope>
    <source>
        <strain evidence="3 4">FFPRI411160</strain>
    </source>
</reference>
<evidence type="ECO:0000256" key="1">
    <source>
        <dbReference type="SAM" id="MobiDB-lite"/>
    </source>
</evidence>
<sequence length="249" mass="29109">MTSAPGTWRAKRDNGEPDVVTKDYWPSDEWDTEDNIRKMILESIEDPEKQKFFRERTLNPIASGRVKCNEEDDHTKDAILRSQSLGTNRMHNVPIYSSQLSYKSHGSNSVRVTPSIAEEVGDKTRSFTWELERNGQTKYYHRYHCRIVYEEAVIPFYKIRNTHDMYTVVIDALKTLLYLHEADPVNKEKRGLIGDLEYAKRVGWEGKHDVRTGAPNFMAVEVANRMNLPMSRNLSITLQKWGWRDITRR</sequence>
<comment type="caution">
    <text evidence="3">The sequence shown here is derived from an EMBL/GenBank/DDBJ whole genome shotgun (WGS) entry which is preliminary data.</text>
</comment>